<protein>
    <recommendedName>
        <fullName evidence="2">UPF0301 protein FHS31_000177</fullName>
    </recommendedName>
</protein>
<evidence type="ECO:0000256" key="2">
    <source>
        <dbReference type="HAMAP-Rule" id="MF_00758"/>
    </source>
</evidence>
<name>A0ABX0TS25_9SPHN</name>
<gene>
    <name evidence="3" type="ORF">FHS31_000177</name>
</gene>
<evidence type="ECO:0000313" key="3">
    <source>
        <dbReference type="EMBL" id="NIJ06595.1"/>
    </source>
</evidence>
<proteinExistence type="inferred from homology"/>
<dbReference type="Proteomes" id="UP000727456">
    <property type="component" value="Unassembled WGS sequence"/>
</dbReference>
<reference evidence="3 4" key="1">
    <citation type="submission" date="2020-03" db="EMBL/GenBank/DDBJ databases">
        <title>Genomic Encyclopedia of Type Strains, Phase III (KMG-III): the genomes of soil and plant-associated and newly described type strains.</title>
        <authorList>
            <person name="Whitman W."/>
        </authorList>
    </citation>
    <scope>NUCLEOTIDE SEQUENCE [LARGE SCALE GENOMIC DNA]</scope>
    <source>
        <strain evidence="3 4">CECT 8804</strain>
    </source>
</reference>
<dbReference type="Gene3D" id="3.40.1740.10">
    <property type="entry name" value="VC0467-like"/>
    <property type="match status" value="1"/>
</dbReference>
<comment type="caution">
    <text evidence="3">The sequence shown here is derived from an EMBL/GenBank/DDBJ whole genome shotgun (WGS) entry which is preliminary data.</text>
</comment>
<accession>A0ABX0TS25</accession>
<dbReference type="EMBL" id="JAAOZC010000001">
    <property type="protein sequence ID" value="NIJ06595.1"/>
    <property type="molecule type" value="Genomic_DNA"/>
</dbReference>
<dbReference type="HAMAP" id="MF_00758">
    <property type="entry name" value="UPF0301"/>
    <property type="match status" value="1"/>
</dbReference>
<dbReference type="Pfam" id="PF02622">
    <property type="entry name" value="DUF179"/>
    <property type="match status" value="1"/>
</dbReference>
<evidence type="ECO:0000256" key="1">
    <source>
        <dbReference type="ARBA" id="ARBA00009600"/>
    </source>
</evidence>
<evidence type="ECO:0000313" key="4">
    <source>
        <dbReference type="Proteomes" id="UP000727456"/>
    </source>
</evidence>
<comment type="similarity">
    <text evidence="1 2">Belongs to the UPF0301 (AlgH) family.</text>
</comment>
<dbReference type="PANTHER" id="PTHR30327">
    <property type="entry name" value="UNCHARACTERIZED PROTEIN YQGE"/>
    <property type="match status" value="1"/>
</dbReference>
<dbReference type="InterPro" id="IPR003774">
    <property type="entry name" value="AlgH-like"/>
</dbReference>
<keyword evidence="4" id="KW-1185">Reference proteome</keyword>
<organism evidence="3 4">
    <name type="scientific">Sphingomonas vulcanisoli</name>
    <dbReference type="NCBI Taxonomy" id="1658060"/>
    <lineage>
        <taxon>Bacteria</taxon>
        <taxon>Pseudomonadati</taxon>
        <taxon>Pseudomonadota</taxon>
        <taxon>Alphaproteobacteria</taxon>
        <taxon>Sphingomonadales</taxon>
        <taxon>Sphingomonadaceae</taxon>
        <taxon>Sphingomonas</taxon>
    </lineage>
</organism>
<dbReference type="PANTHER" id="PTHR30327:SF1">
    <property type="entry name" value="UPF0301 PROTEIN YQGE"/>
    <property type="match status" value="1"/>
</dbReference>
<sequence length="193" mass="19985">MAVLLSDIEDEPSLAGELLLAMPGIGDPRFAHAVIAMCVHSSGGALGIGIGSTLPRLTLHGLLGQLDIDPGVAPDCAIHHGGPVEQQRGFVLHSSDWAGDDTIDVPGGLALTTTLDVLRAIAEGQGPERWLVALGYAGWGAHQLDGELARHGWFTTPLSESIIFDAAPANRWAKAYAAAGVDVRLLACTTGNA</sequence>
<dbReference type="SUPFAM" id="SSF143456">
    <property type="entry name" value="VC0467-like"/>
    <property type="match status" value="1"/>
</dbReference>